<dbReference type="RefSeq" id="WP_132527168.1">
    <property type="nucleotide sequence ID" value="NZ_SMFV01000005.1"/>
</dbReference>
<evidence type="ECO:0000256" key="4">
    <source>
        <dbReference type="ARBA" id="ARBA00022679"/>
    </source>
</evidence>
<dbReference type="EC" id="2.1.1.-" evidence="6"/>
<keyword evidence="8" id="KW-1185">Reference proteome</keyword>
<name>A0A4R1G6L1_9BACT</name>
<dbReference type="PANTHER" id="PTHR43648">
    <property type="entry name" value="ELECTRON TRANSFER FLAVOPROTEIN BETA SUBUNIT LYSINE METHYLTRANSFERASE"/>
    <property type="match status" value="1"/>
</dbReference>
<comment type="subcellular location">
    <subcellularLocation>
        <location evidence="6">Cytoplasm</location>
    </subcellularLocation>
</comment>
<dbReference type="HAMAP" id="MF_00735">
    <property type="entry name" value="Methyltr_PrmA"/>
    <property type="match status" value="1"/>
</dbReference>
<feature type="binding site" evidence="6">
    <location>
        <position position="204"/>
    </location>
    <ligand>
        <name>S-adenosyl-L-methionine</name>
        <dbReference type="ChEBI" id="CHEBI:59789"/>
    </ligand>
</feature>
<evidence type="ECO:0000256" key="6">
    <source>
        <dbReference type="HAMAP-Rule" id="MF_00735"/>
    </source>
</evidence>
<keyword evidence="2 6" id="KW-0963">Cytoplasm</keyword>
<comment type="catalytic activity">
    <reaction evidence="6">
        <text>L-lysyl-[protein] + 3 S-adenosyl-L-methionine = N(6),N(6),N(6)-trimethyl-L-lysyl-[protein] + 3 S-adenosyl-L-homocysteine + 3 H(+)</text>
        <dbReference type="Rhea" id="RHEA:54192"/>
        <dbReference type="Rhea" id="RHEA-COMP:9752"/>
        <dbReference type="Rhea" id="RHEA-COMP:13826"/>
        <dbReference type="ChEBI" id="CHEBI:15378"/>
        <dbReference type="ChEBI" id="CHEBI:29969"/>
        <dbReference type="ChEBI" id="CHEBI:57856"/>
        <dbReference type="ChEBI" id="CHEBI:59789"/>
        <dbReference type="ChEBI" id="CHEBI:61961"/>
    </reaction>
</comment>
<keyword evidence="3 6" id="KW-0489">Methyltransferase</keyword>
<dbReference type="InterPro" id="IPR004498">
    <property type="entry name" value="Ribosomal_PrmA_MeTrfase"/>
</dbReference>
<evidence type="ECO:0000313" key="7">
    <source>
        <dbReference type="EMBL" id="TCK03314.1"/>
    </source>
</evidence>
<dbReference type="PIRSF" id="PIRSF000401">
    <property type="entry name" value="RPL11_MTase"/>
    <property type="match status" value="1"/>
</dbReference>
<dbReference type="OrthoDB" id="9785995at2"/>
<dbReference type="Gene3D" id="3.40.50.150">
    <property type="entry name" value="Vaccinia Virus protein VP39"/>
    <property type="match status" value="1"/>
</dbReference>
<keyword evidence="7" id="KW-0687">Ribonucleoprotein</keyword>
<accession>A0A4R1G6L1</accession>
<reference evidence="7 8" key="1">
    <citation type="submission" date="2019-03" db="EMBL/GenBank/DDBJ databases">
        <title>Genomic Encyclopedia of Archaeal and Bacterial Type Strains, Phase II (KMG-II): from individual species to whole genera.</title>
        <authorList>
            <person name="Goeker M."/>
        </authorList>
    </citation>
    <scope>NUCLEOTIDE SEQUENCE [LARGE SCALE GENOMIC DNA]</scope>
    <source>
        <strain evidence="7 8">DSM 24425</strain>
    </source>
</reference>
<dbReference type="GO" id="GO:0016279">
    <property type="term" value="F:protein-lysine N-methyltransferase activity"/>
    <property type="evidence" value="ECO:0007669"/>
    <property type="project" value="RHEA"/>
</dbReference>
<protein>
    <recommendedName>
        <fullName evidence="6">Ribosomal protein L11 methyltransferase</fullName>
        <shortName evidence="6">L11 Mtase</shortName>
        <ecNumber evidence="6">2.1.1.-</ecNumber>
    </recommendedName>
</protein>
<comment type="similarity">
    <text evidence="1 6">Belongs to the methyltransferase superfamily. PrmA family.</text>
</comment>
<evidence type="ECO:0000313" key="8">
    <source>
        <dbReference type="Proteomes" id="UP000295777"/>
    </source>
</evidence>
<evidence type="ECO:0000256" key="5">
    <source>
        <dbReference type="ARBA" id="ARBA00022691"/>
    </source>
</evidence>
<comment type="function">
    <text evidence="6">Methylates ribosomal protein L11.</text>
</comment>
<keyword evidence="4 6" id="KW-0808">Transferase</keyword>
<evidence type="ECO:0000256" key="3">
    <source>
        <dbReference type="ARBA" id="ARBA00022603"/>
    </source>
</evidence>
<dbReference type="CDD" id="cd02440">
    <property type="entry name" value="AdoMet_MTases"/>
    <property type="match status" value="1"/>
</dbReference>
<dbReference type="GO" id="GO:0005737">
    <property type="term" value="C:cytoplasm"/>
    <property type="evidence" value="ECO:0007669"/>
    <property type="project" value="UniProtKB-SubCell"/>
</dbReference>
<evidence type="ECO:0000256" key="2">
    <source>
        <dbReference type="ARBA" id="ARBA00022490"/>
    </source>
</evidence>
<dbReference type="PANTHER" id="PTHR43648:SF1">
    <property type="entry name" value="ELECTRON TRANSFER FLAVOPROTEIN BETA SUBUNIT LYSINE METHYLTRANSFERASE"/>
    <property type="match status" value="1"/>
</dbReference>
<feature type="binding site" evidence="6">
    <location>
        <position position="142"/>
    </location>
    <ligand>
        <name>S-adenosyl-L-methionine</name>
        <dbReference type="ChEBI" id="CHEBI:59789"/>
    </ligand>
</feature>
<dbReference type="Pfam" id="PF06325">
    <property type="entry name" value="PrmA"/>
    <property type="match status" value="1"/>
</dbReference>
<gene>
    <name evidence="6" type="primary">prmA</name>
    <name evidence="7" type="ORF">CLV27_1385</name>
</gene>
<dbReference type="Proteomes" id="UP000295777">
    <property type="component" value="Unassembled WGS sequence"/>
</dbReference>
<dbReference type="GO" id="GO:0032259">
    <property type="term" value="P:methylation"/>
    <property type="evidence" value="ECO:0007669"/>
    <property type="project" value="UniProtKB-KW"/>
</dbReference>
<keyword evidence="7" id="KW-0689">Ribosomal protein</keyword>
<feature type="binding site" evidence="6">
    <location>
        <position position="164"/>
    </location>
    <ligand>
        <name>S-adenosyl-L-methionine</name>
        <dbReference type="ChEBI" id="CHEBI:59789"/>
    </ligand>
</feature>
<organism evidence="7 8">
    <name type="scientific">Phorcysia thermohydrogeniphila</name>
    <dbReference type="NCBI Taxonomy" id="936138"/>
    <lineage>
        <taxon>Bacteria</taxon>
        <taxon>Pseudomonadati</taxon>
        <taxon>Aquificota</taxon>
        <taxon>Aquificia</taxon>
        <taxon>Desulfurobacteriales</taxon>
        <taxon>Desulfurobacteriaceae</taxon>
        <taxon>Phorcysia</taxon>
    </lineage>
</organism>
<proteinExistence type="inferred from homology"/>
<comment type="caution">
    <text evidence="7">The sequence shown here is derived from an EMBL/GenBank/DDBJ whole genome shotgun (WGS) entry which is preliminary data.</text>
</comment>
<dbReference type="SUPFAM" id="SSF53335">
    <property type="entry name" value="S-adenosyl-L-methionine-dependent methyltransferases"/>
    <property type="match status" value="1"/>
</dbReference>
<dbReference type="EMBL" id="SMFV01000005">
    <property type="protein sequence ID" value="TCK03314.1"/>
    <property type="molecule type" value="Genomic_DNA"/>
</dbReference>
<dbReference type="InterPro" id="IPR050078">
    <property type="entry name" value="Ribosomal_L11_MeTrfase_PrmA"/>
</dbReference>
<dbReference type="InterPro" id="IPR029063">
    <property type="entry name" value="SAM-dependent_MTases_sf"/>
</dbReference>
<feature type="binding site" evidence="6">
    <location>
        <position position="121"/>
    </location>
    <ligand>
        <name>S-adenosyl-L-methionine</name>
        <dbReference type="ChEBI" id="CHEBI:59789"/>
    </ligand>
</feature>
<evidence type="ECO:0000256" key="1">
    <source>
        <dbReference type="ARBA" id="ARBA00009741"/>
    </source>
</evidence>
<dbReference type="AlphaFoldDB" id="A0A4R1G6L1"/>
<dbReference type="GO" id="GO:0005840">
    <property type="term" value="C:ribosome"/>
    <property type="evidence" value="ECO:0007669"/>
    <property type="project" value="UniProtKB-KW"/>
</dbReference>
<sequence>MRKFRVFVFSVSPLEKELLEEELFSLGCLGIEEISEKEFKAYFPDEVSLPKEIEEKAVNSYILEDRNWNEEWKKYFKPVKVSERIFVVPSWMKDEFQIPEGAIVIYIYPGKAFGTGTHETTKLSMRLIEEVLKPGDSFLDVGIGSGILSILAKKLGATRVVGCDVEDVKEEVEFNSSLNGVSGIEVVLGSVDKVDGNFDVVVANIEKHLLEPLLPFIKERALGWIVLSGILKSQREDFLNFLKSLGLKVVKELEEREWKAFLCRK</sequence>
<keyword evidence="5 6" id="KW-0949">S-adenosyl-L-methionine</keyword>